<dbReference type="InterPro" id="IPR013783">
    <property type="entry name" value="Ig-like_fold"/>
</dbReference>
<dbReference type="RefSeq" id="WP_168137065.1">
    <property type="nucleotide sequence ID" value="NZ_JAAVJR010000001.1"/>
</dbReference>
<feature type="non-terminal residue" evidence="3">
    <location>
        <position position="1"/>
    </location>
</feature>
<reference evidence="3 4" key="1">
    <citation type="submission" date="2020-03" db="EMBL/GenBank/DDBJ databases">
        <title>Salinimicrobium sp. nov, isolated from SCS.</title>
        <authorList>
            <person name="Cao W.R."/>
        </authorList>
    </citation>
    <scope>NUCLEOTIDE SEQUENCE [LARGE SCALE GENOMIC DNA]</scope>
    <source>
        <strain evidence="4">J15B91</strain>
    </source>
</reference>
<proteinExistence type="predicted"/>
<gene>
    <name evidence="3" type="ORF">HC175_03315</name>
</gene>
<comment type="caution">
    <text evidence="3">The sequence shown here is derived from an EMBL/GenBank/DDBJ whole genome shotgun (WGS) entry which is preliminary data.</text>
</comment>
<organism evidence="3 4">
    <name type="scientific">Salinimicrobium oceani</name>
    <dbReference type="NCBI Taxonomy" id="2722702"/>
    <lineage>
        <taxon>Bacteria</taxon>
        <taxon>Pseudomonadati</taxon>
        <taxon>Bacteroidota</taxon>
        <taxon>Flavobacteriia</taxon>
        <taxon>Flavobacteriales</taxon>
        <taxon>Flavobacteriaceae</taxon>
        <taxon>Salinimicrobium</taxon>
    </lineage>
</organism>
<keyword evidence="1" id="KW-0732">Signal</keyword>
<feature type="domain" description="MBG" evidence="2">
    <location>
        <begin position="44"/>
        <end position="109"/>
    </location>
</feature>
<dbReference type="InterPro" id="IPR041286">
    <property type="entry name" value="MBG_2"/>
</dbReference>
<dbReference type="EMBL" id="JAAVJR010000001">
    <property type="protein sequence ID" value="NJW51940.1"/>
    <property type="molecule type" value="Genomic_DNA"/>
</dbReference>
<evidence type="ECO:0000313" key="4">
    <source>
        <dbReference type="Proteomes" id="UP000703674"/>
    </source>
</evidence>
<dbReference type="SUPFAM" id="SSF49373">
    <property type="entry name" value="Invasin/intimin cell-adhesion fragments"/>
    <property type="match status" value="1"/>
</dbReference>
<sequence length="483" mass="50265">SLDRAAGETVAGSPYAIGVGNLSAGTNYSIDFTSADFAITARPITITPDVGQSKYCGQDDPVLTYTSSKELIAGNSFTGSLGREEGEGVGFYTYTLGDLSAGDNYSLTLGASDKFEIKGVTIDASASSTAQPLGSTNSPLSALITDQNDNPVSDASVTFYVYNSEGSLLGTKISDTGSNGVAATTFDASSFAIGVYAVKAVAGSGCAESFGYLTIYDPNSDFVTGGGWINSPEGAYVADPSLSGKANFGFVAKYKKGRADVDGNTEFQFKAGDFNFKSSFHNSGSLVVSGAKATYRGEGTVNGTGQYGFMVSAYDGAINGSSGGSDKFRIKIWNISTGNAMVYDNKYGALENADISGDLNLQLGGGSIVIHQAKGGGNQKAQQEATVVQTFEPVVEILTSMSIAPNPVRTEALVRFSFGADATAVVEVFDFSNRKVANLFNGKVSANQGYEVTFNRDGIPSGSYFIKVTASNGQTYTKQIIVD</sequence>
<evidence type="ECO:0000313" key="3">
    <source>
        <dbReference type="EMBL" id="NJW51940.1"/>
    </source>
</evidence>
<dbReference type="NCBIfam" id="TIGR04183">
    <property type="entry name" value="Por_Secre_tail"/>
    <property type="match status" value="1"/>
</dbReference>
<dbReference type="Pfam" id="PF18676">
    <property type="entry name" value="MBG_2"/>
    <property type="match status" value="1"/>
</dbReference>
<dbReference type="InterPro" id="IPR008964">
    <property type="entry name" value="Invasin/intimin_cell_adhesion"/>
</dbReference>
<protein>
    <submittedName>
        <fullName evidence="3">T9SS type A sorting domain-containing protein</fullName>
    </submittedName>
</protein>
<evidence type="ECO:0000256" key="1">
    <source>
        <dbReference type="ARBA" id="ARBA00022729"/>
    </source>
</evidence>
<dbReference type="InterPro" id="IPR026444">
    <property type="entry name" value="Secre_tail"/>
</dbReference>
<accession>A0ABX1CUG3</accession>
<dbReference type="Gene3D" id="2.60.40.10">
    <property type="entry name" value="Immunoglobulins"/>
    <property type="match status" value="1"/>
</dbReference>
<name>A0ABX1CUG3_9FLAO</name>
<evidence type="ECO:0000259" key="2">
    <source>
        <dbReference type="Pfam" id="PF18676"/>
    </source>
</evidence>
<keyword evidence="4" id="KW-1185">Reference proteome</keyword>
<dbReference type="Proteomes" id="UP000703674">
    <property type="component" value="Unassembled WGS sequence"/>
</dbReference>